<dbReference type="PANTHER" id="PTHR39081">
    <property type="entry name" value="MUT7-C DOMAIN-CONTAINING PROTEIN"/>
    <property type="match status" value="1"/>
</dbReference>
<evidence type="ECO:0000313" key="4">
    <source>
        <dbReference type="Proteomes" id="UP000032544"/>
    </source>
</evidence>
<feature type="domain" description="Mut7-C RNAse" evidence="1">
    <location>
        <begin position="97"/>
        <end position="239"/>
    </location>
</feature>
<proteinExistence type="predicted"/>
<evidence type="ECO:0000259" key="2">
    <source>
        <dbReference type="Pfam" id="PF14451"/>
    </source>
</evidence>
<feature type="domain" description="Ubiquitin Mut7-C" evidence="2">
    <location>
        <begin position="6"/>
        <end position="82"/>
    </location>
</feature>
<evidence type="ECO:0000313" key="3">
    <source>
        <dbReference type="EMBL" id="KJF43778.1"/>
    </source>
</evidence>
<comment type="caution">
    <text evidence="3">The sequence shown here is derived from an EMBL/GenBank/DDBJ whole genome shotgun (WGS) entry which is preliminary data.</text>
</comment>
<dbReference type="STRING" id="1544798.LH29_11905"/>
<dbReference type="AlphaFoldDB" id="A0A0D8JDA5"/>
<gene>
    <name evidence="3" type="ORF">LH29_11905</name>
</gene>
<dbReference type="Pfam" id="PF14451">
    <property type="entry name" value="Ub-Mut7C"/>
    <property type="match status" value="1"/>
</dbReference>
<dbReference type="EMBL" id="JRHC01000002">
    <property type="protein sequence ID" value="KJF43778.1"/>
    <property type="molecule type" value="Genomic_DNA"/>
</dbReference>
<dbReference type="InterPro" id="IPR027798">
    <property type="entry name" value="Ub_Mut7C"/>
</dbReference>
<evidence type="ECO:0000259" key="1">
    <source>
        <dbReference type="Pfam" id="PF01927"/>
    </source>
</evidence>
<dbReference type="PATRIC" id="fig|1544798.3.peg.2536"/>
<accession>A0A0D8JDA5</accession>
<dbReference type="InterPro" id="IPR002782">
    <property type="entry name" value="Mut7-C_RNAse_dom"/>
</dbReference>
<name>A0A0D8JDA5_9BACT</name>
<reference evidence="3 4" key="1">
    <citation type="submission" date="2014-09" db="EMBL/GenBank/DDBJ databases">
        <title>Draft Genome Sequence of Draconibacterium sp. JN14CK-3.</title>
        <authorList>
            <person name="Dong C."/>
            <person name="Lai Q."/>
            <person name="Shao Z."/>
        </authorList>
    </citation>
    <scope>NUCLEOTIDE SEQUENCE [LARGE SCALE GENOMIC DNA]</scope>
    <source>
        <strain evidence="3 4">JN14CK-3</strain>
    </source>
</reference>
<protein>
    <submittedName>
        <fullName evidence="3">Twitching motility protein PilT</fullName>
    </submittedName>
</protein>
<dbReference type="PANTHER" id="PTHR39081:SF1">
    <property type="entry name" value="MUT7-C RNASE DOMAIN-CONTAINING PROTEIN"/>
    <property type="match status" value="1"/>
</dbReference>
<dbReference type="Proteomes" id="UP000032544">
    <property type="component" value="Unassembled WGS sequence"/>
</dbReference>
<organism evidence="3 4">
    <name type="scientific">Draconibacterium sediminis</name>
    <dbReference type="NCBI Taxonomy" id="1544798"/>
    <lineage>
        <taxon>Bacteria</taxon>
        <taxon>Pseudomonadati</taxon>
        <taxon>Bacteroidota</taxon>
        <taxon>Bacteroidia</taxon>
        <taxon>Marinilabiliales</taxon>
        <taxon>Prolixibacteraceae</taxon>
        <taxon>Draconibacterium</taxon>
    </lineage>
</organism>
<dbReference type="Pfam" id="PF01927">
    <property type="entry name" value="Mut7-C"/>
    <property type="match status" value="1"/>
</dbReference>
<sequence length="245" mass="28311">MSRRCIFRFYEELNDFLPVHQRKKPFEYTFTGTPSVKNSIEAIGVPHTEVDLILVDGVSVDFETLLIGGEHVSVYPVFESMDISPVVRLRPKPLRETRFVVDVNLGKLAQKLRLLGFDTLFRNNLEDDEIVQISVAEKRIILTRDKGVLKHTAATHGYWVRNSDPQKQLREVVERLQLQNSFRPFSRCSNCNGSLTAVDAEEVKDKVPEDTFSMCNEFWKCDGCGQIYWDGTHYRKILKWIEGLK</sequence>
<keyword evidence="4" id="KW-1185">Reference proteome</keyword>